<name>A0A3B7MRA9_9BACT</name>
<evidence type="ECO:0000256" key="3">
    <source>
        <dbReference type="ARBA" id="ARBA00022777"/>
    </source>
</evidence>
<dbReference type="Gene3D" id="3.40.50.10330">
    <property type="entry name" value="Probable inorganic polyphosphate/atp-NAD kinase, domain 1"/>
    <property type="match status" value="1"/>
</dbReference>
<dbReference type="Pfam" id="PF00781">
    <property type="entry name" value="DAGK_cat"/>
    <property type="match status" value="1"/>
</dbReference>
<dbReference type="AlphaFoldDB" id="A0A3B7MRA9"/>
<accession>A0A3B7MRA9</accession>
<dbReference type="InterPro" id="IPR045540">
    <property type="entry name" value="YegS/DAGK_C"/>
</dbReference>
<dbReference type="PANTHER" id="PTHR12358">
    <property type="entry name" value="SPHINGOSINE KINASE"/>
    <property type="match status" value="1"/>
</dbReference>
<dbReference type="SUPFAM" id="SSF111331">
    <property type="entry name" value="NAD kinase/diacylglycerol kinase-like"/>
    <property type="match status" value="1"/>
</dbReference>
<proteinExistence type="predicted"/>
<dbReference type="InterPro" id="IPR016064">
    <property type="entry name" value="NAD/diacylglycerol_kinase_sf"/>
</dbReference>
<dbReference type="OrthoDB" id="9786026at2"/>
<organism evidence="6 7">
    <name type="scientific">Paraflavitalea soli</name>
    <dbReference type="NCBI Taxonomy" id="2315862"/>
    <lineage>
        <taxon>Bacteria</taxon>
        <taxon>Pseudomonadati</taxon>
        <taxon>Bacteroidota</taxon>
        <taxon>Chitinophagia</taxon>
        <taxon>Chitinophagales</taxon>
        <taxon>Chitinophagaceae</taxon>
        <taxon>Paraflavitalea</taxon>
    </lineage>
</organism>
<dbReference type="RefSeq" id="WP_119051730.1">
    <property type="nucleotide sequence ID" value="NZ_CP032157.1"/>
</dbReference>
<reference evidence="6 7" key="1">
    <citation type="submission" date="2018-09" db="EMBL/GenBank/DDBJ databases">
        <title>Genome sequencing of strain 6GH32-13.</title>
        <authorList>
            <person name="Weon H.-Y."/>
            <person name="Heo J."/>
            <person name="Kwon S.-W."/>
        </authorList>
    </citation>
    <scope>NUCLEOTIDE SEQUENCE [LARGE SCALE GENOMIC DNA]</scope>
    <source>
        <strain evidence="6 7">5GH32-13</strain>
    </source>
</reference>
<evidence type="ECO:0000256" key="1">
    <source>
        <dbReference type="ARBA" id="ARBA00022679"/>
    </source>
</evidence>
<dbReference type="EMBL" id="CP032157">
    <property type="protein sequence ID" value="AXY75849.1"/>
    <property type="molecule type" value="Genomic_DNA"/>
</dbReference>
<keyword evidence="3" id="KW-0418">Kinase</keyword>
<keyword evidence="1" id="KW-0808">Transferase</keyword>
<dbReference type="GO" id="GO:0005524">
    <property type="term" value="F:ATP binding"/>
    <property type="evidence" value="ECO:0007669"/>
    <property type="project" value="UniProtKB-KW"/>
</dbReference>
<sequence>MIHSFNIAIVCNTLAGSGYSTVLTRQLQELLESQHIPCTVFMDDWPAQFTGFSDVFILGGDGTLNHFINQYPNISIPLSVFKGGSGNDFGWKLYGNLPFEAQVRRALESAPSPVDAGRCNGRLFLNGVGIGFDGEVVRSMGKKRIISGHLAYLVTVIRKIFFYREKVLELAYNGRKEQGKYFLISIANGSRYGGGFMVAPQAVVNDGWLDLVIIRKIHPIKRFFYLPRVEKGKHISLPFVKVEKVTQVVIKAEESIPAHLDGELIEHNEFTIELLPGKFLFRGQRSE</sequence>
<dbReference type="GO" id="GO:0016301">
    <property type="term" value="F:kinase activity"/>
    <property type="evidence" value="ECO:0007669"/>
    <property type="project" value="UniProtKB-KW"/>
</dbReference>
<evidence type="ECO:0000259" key="5">
    <source>
        <dbReference type="PROSITE" id="PS50146"/>
    </source>
</evidence>
<feature type="domain" description="DAGKc" evidence="5">
    <location>
        <begin position="1"/>
        <end position="123"/>
    </location>
</feature>
<dbReference type="InterPro" id="IPR050187">
    <property type="entry name" value="Lipid_Phosphate_FormReg"/>
</dbReference>
<dbReference type="KEGG" id="pseg:D3H65_18470"/>
<dbReference type="PROSITE" id="PS50146">
    <property type="entry name" value="DAGK"/>
    <property type="match status" value="1"/>
</dbReference>
<evidence type="ECO:0000313" key="7">
    <source>
        <dbReference type="Proteomes" id="UP000263900"/>
    </source>
</evidence>
<dbReference type="Proteomes" id="UP000263900">
    <property type="component" value="Chromosome"/>
</dbReference>
<gene>
    <name evidence="6" type="ORF">D3H65_18470</name>
</gene>
<keyword evidence="4" id="KW-0067">ATP-binding</keyword>
<evidence type="ECO:0000313" key="6">
    <source>
        <dbReference type="EMBL" id="AXY75849.1"/>
    </source>
</evidence>
<evidence type="ECO:0000256" key="4">
    <source>
        <dbReference type="ARBA" id="ARBA00022840"/>
    </source>
</evidence>
<dbReference type="PANTHER" id="PTHR12358:SF54">
    <property type="entry name" value="SPHINGOSINE KINASE RELATED PROTEIN"/>
    <property type="match status" value="1"/>
</dbReference>
<keyword evidence="2" id="KW-0547">Nucleotide-binding</keyword>
<dbReference type="InterPro" id="IPR017438">
    <property type="entry name" value="ATP-NAD_kinase_N"/>
</dbReference>
<dbReference type="Gene3D" id="2.60.200.40">
    <property type="match status" value="1"/>
</dbReference>
<dbReference type="InterPro" id="IPR001206">
    <property type="entry name" value="Diacylglycerol_kinase_cat_dom"/>
</dbReference>
<keyword evidence="7" id="KW-1185">Reference proteome</keyword>
<protein>
    <recommendedName>
        <fullName evidence="5">DAGKc domain-containing protein</fullName>
    </recommendedName>
</protein>
<dbReference type="Pfam" id="PF19279">
    <property type="entry name" value="YegS_C"/>
    <property type="match status" value="1"/>
</dbReference>
<evidence type="ECO:0000256" key="2">
    <source>
        <dbReference type="ARBA" id="ARBA00022741"/>
    </source>
</evidence>